<sequence>MHPEQIKAEIRMRDTTPAAIADELGVSRSMVSHVINGVAKSARIAEHIAKLVGKSTSQLWPEQTKSIRRVKVNARKGAAS</sequence>
<dbReference type="PROSITE" id="PS50943">
    <property type="entry name" value="HTH_CROC1"/>
    <property type="match status" value="1"/>
</dbReference>
<keyword evidence="7" id="KW-1185">Reference proteome</keyword>
<dbReference type="InterPro" id="IPR010982">
    <property type="entry name" value="Lambda_DNA-bd_dom_sf"/>
</dbReference>
<evidence type="ECO:0000259" key="5">
    <source>
        <dbReference type="PROSITE" id="PS50943"/>
    </source>
</evidence>
<feature type="domain" description="HTH cro/C1-type" evidence="5">
    <location>
        <begin position="6"/>
        <end position="59"/>
    </location>
</feature>
<dbReference type="Pfam" id="PF13693">
    <property type="entry name" value="HTH_35"/>
    <property type="match status" value="1"/>
</dbReference>
<dbReference type="RefSeq" id="WP_081436467.1">
    <property type="nucleotide sequence ID" value="NZ_CP023687.1"/>
</dbReference>
<dbReference type="Proteomes" id="UP001242732">
    <property type="component" value="Chromosome"/>
</dbReference>
<dbReference type="InterPro" id="IPR001387">
    <property type="entry name" value="Cro/C1-type_HTH"/>
</dbReference>
<dbReference type="InterPro" id="IPR038722">
    <property type="entry name" value="Ner_HTH_dom"/>
</dbReference>
<reference evidence="6 7" key="1">
    <citation type="submission" date="2023-06" db="EMBL/GenBank/DDBJ databases">
        <authorList>
            <person name="Ham H."/>
            <person name="Park D.S."/>
        </authorList>
    </citation>
    <scope>NUCLEOTIDE SEQUENCE [LARGE SCALE GENOMIC DNA]</scope>
    <source>
        <strain evidence="6 7">KACC 17005</strain>
    </source>
</reference>
<dbReference type="SMART" id="SM00530">
    <property type="entry name" value="HTH_XRE"/>
    <property type="match status" value="1"/>
</dbReference>
<keyword evidence="4" id="KW-0804">Transcription</keyword>
<evidence type="ECO:0000256" key="2">
    <source>
        <dbReference type="ARBA" id="ARBA00023015"/>
    </source>
</evidence>
<evidence type="ECO:0000313" key="6">
    <source>
        <dbReference type="EMBL" id="WIY46711.1"/>
    </source>
</evidence>
<dbReference type="SUPFAM" id="SSF47413">
    <property type="entry name" value="lambda repressor-like DNA-binding domains"/>
    <property type="match status" value="1"/>
</dbReference>
<keyword evidence="2" id="KW-0805">Transcription regulation</keyword>
<evidence type="ECO:0000256" key="4">
    <source>
        <dbReference type="ARBA" id="ARBA00023163"/>
    </source>
</evidence>
<accession>A0ABY9AIC7</accession>
<evidence type="ECO:0000313" key="7">
    <source>
        <dbReference type="Proteomes" id="UP001242732"/>
    </source>
</evidence>
<organism evidence="6 7">
    <name type="scientific">Paracidovorax citrulli</name>
    <name type="common">Acidovorax citrulli</name>
    <dbReference type="NCBI Taxonomy" id="80869"/>
    <lineage>
        <taxon>Bacteria</taxon>
        <taxon>Pseudomonadati</taxon>
        <taxon>Pseudomonadota</taxon>
        <taxon>Betaproteobacteria</taxon>
        <taxon>Burkholderiales</taxon>
        <taxon>Comamonadaceae</taxon>
        <taxon>Paracidovorax</taxon>
    </lineage>
</organism>
<dbReference type="Gene3D" id="1.10.260.40">
    <property type="entry name" value="lambda repressor-like DNA-binding domains"/>
    <property type="match status" value="1"/>
</dbReference>
<comment type="similarity">
    <text evidence="1">Belongs to the ner transcriptional regulatory family.</text>
</comment>
<evidence type="ECO:0000256" key="1">
    <source>
        <dbReference type="ARBA" id="ARBA00006157"/>
    </source>
</evidence>
<dbReference type="EMBL" id="CP127363">
    <property type="protein sequence ID" value="WIY46711.1"/>
    <property type="molecule type" value="Genomic_DNA"/>
</dbReference>
<keyword evidence="3" id="KW-0238">DNA-binding</keyword>
<protein>
    <submittedName>
        <fullName evidence="6">Helix-turn-helix domain-containing protein</fullName>
    </submittedName>
</protein>
<proteinExistence type="inferred from homology"/>
<name>A0ABY9AIC7_PARCI</name>
<dbReference type="CDD" id="cd00093">
    <property type="entry name" value="HTH_XRE"/>
    <property type="match status" value="1"/>
</dbReference>
<gene>
    <name evidence="6" type="ORF">QRO08_12650</name>
</gene>
<evidence type="ECO:0000256" key="3">
    <source>
        <dbReference type="ARBA" id="ARBA00023125"/>
    </source>
</evidence>